<evidence type="ECO:0000313" key="1">
    <source>
        <dbReference type="EMBL" id="PIM79196.1"/>
    </source>
</evidence>
<reference evidence="1 2" key="1">
    <citation type="submission" date="2017-11" db="EMBL/GenBank/DDBJ databases">
        <title>Genome sequencing of Fusobacterium periodonticum KCOM 1259.</title>
        <authorList>
            <person name="Kook J.-K."/>
            <person name="Park S.-N."/>
            <person name="Lim Y.K."/>
        </authorList>
    </citation>
    <scope>NUCLEOTIDE SEQUENCE [LARGE SCALE GENOMIC DNA]</scope>
    <source>
        <strain evidence="1 2">KCOM 1259</strain>
    </source>
</reference>
<proteinExistence type="predicted"/>
<evidence type="ECO:0000313" key="2">
    <source>
        <dbReference type="Proteomes" id="UP000229011"/>
    </source>
</evidence>
<organism evidence="1 2">
    <name type="scientific">Fusobacterium pseudoperiodonticum</name>
    <dbReference type="NCBI Taxonomy" id="2663009"/>
    <lineage>
        <taxon>Bacteria</taxon>
        <taxon>Fusobacteriati</taxon>
        <taxon>Fusobacteriota</taxon>
        <taxon>Fusobacteriia</taxon>
        <taxon>Fusobacteriales</taxon>
        <taxon>Fusobacteriaceae</taxon>
        <taxon>Fusobacterium</taxon>
    </lineage>
</organism>
<accession>A0A2G9EE44</accession>
<dbReference type="EMBL" id="PEQY01000001">
    <property type="protein sequence ID" value="PIM79196.1"/>
    <property type="molecule type" value="Genomic_DNA"/>
</dbReference>
<dbReference type="RefSeq" id="WP_099957965.1">
    <property type="nucleotide sequence ID" value="NZ_PEQY01000001.1"/>
</dbReference>
<sequence>MEIPKDKILINPQEVMALTGLEYDCACKIIRELNEELRAKGYRTIRGKILKDYLFERLGGNYASI</sequence>
<dbReference type="Proteomes" id="UP000229011">
    <property type="component" value="Unassembled WGS sequence"/>
</dbReference>
<protein>
    <submittedName>
        <fullName evidence="1">Uncharacterized protein</fullName>
    </submittedName>
</protein>
<dbReference type="GeneID" id="93327126"/>
<dbReference type="AlphaFoldDB" id="A0A2G9EE44"/>
<gene>
    <name evidence="1" type="ORF">CTM71_01395</name>
</gene>
<comment type="caution">
    <text evidence="1">The sequence shown here is derived from an EMBL/GenBank/DDBJ whole genome shotgun (WGS) entry which is preliminary data.</text>
</comment>
<name>A0A2G9EE44_9FUSO</name>